<feature type="non-terminal residue" evidence="1">
    <location>
        <position position="177"/>
    </location>
</feature>
<dbReference type="EMBL" id="GL453440">
    <property type="protein sequence ID" value="EFN75999.1"/>
    <property type="molecule type" value="Genomic_DNA"/>
</dbReference>
<sequence length="177" mass="19662">PKLSYEESSDRTKRKKSSDLSALHSSNILAVATCTSLRKEGNERVANLILESISNKSVSKAPVVHPYTEEEALALIINCRFSVDQYKTLRIGAKERGADIYPNYHKILNAKTLCYPENIVITETSAQVQLQSLLDHTVSRLVNVSQLVLDSINPTLLQKAELLLKWGFDGSSGQSLY</sequence>
<dbReference type="AlphaFoldDB" id="E2C7T0"/>
<evidence type="ECO:0000313" key="2">
    <source>
        <dbReference type="Proteomes" id="UP000008237"/>
    </source>
</evidence>
<gene>
    <name evidence="1" type="ORF">EAI_13213</name>
</gene>
<proteinExistence type="predicted"/>
<dbReference type="Proteomes" id="UP000008237">
    <property type="component" value="Unassembled WGS sequence"/>
</dbReference>
<keyword evidence="2" id="KW-1185">Reference proteome</keyword>
<evidence type="ECO:0000313" key="1">
    <source>
        <dbReference type="EMBL" id="EFN75999.1"/>
    </source>
</evidence>
<reference evidence="1 2" key="1">
    <citation type="journal article" date="2010" name="Science">
        <title>Genomic comparison of the ants Camponotus floridanus and Harpegnathos saltator.</title>
        <authorList>
            <person name="Bonasio R."/>
            <person name="Zhang G."/>
            <person name="Ye C."/>
            <person name="Mutti N.S."/>
            <person name="Fang X."/>
            <person name="Qin N."/>
            <person name="Donahue G."/>
            <person name="Yang P."/>
            <person name="Li Q."/>
            <person name="Li C."/>
            <person name="Zhang P."/>
            <person name="Huang Z."/>
            <person name="Berger S.L."/>
            <person name="Reinberg D."/>
            <person name="Wang J."/>
            <person name="Liebig J."/>
        </authorList>
    </citation>
    <scope>NUCLEOTIDE SEQUENCE [LARGE SCALE GENOMIC DNA]</scope>
    <source>
        <strain evidence="1 2">R22 G/1</strain>
    </source>
</reference>
<accession>E2C7T0</accession>
<name>E2C7T0_HARSA</name>
<dbReference type="OMA" id="LCYPENI"/>
<organism evidence="2">
    <name type="scientific">Harpegnathos saltator</name>
    <name type="common">Jerdon's jumping ant</name>
    <dbReference type="NCBI Taxonomy" id="610380"/>
    <lineage>
        <taxon>Eukaryota</taxon>
        <taxon>Metazoa</taxon>
        <taxon>Ecdysozoa</taxon>
        <taxon>Arthropoda</taxon>
        <taxon>Hexapoda</taxon>
        <taxon>Insecta</taxon>
        <taxon>Pterygota</taxon>
        <taxon>Neoptera</taxon>
        <taxon>Endopterygota</taxon>
        <taxon>Hymenoptera</taxon>
        <taxon>Apocrita</taxon>
        <taxon>Aculeata</taxon>
        <taxon>Formicoidea</taxon>
        <taxon>Formicidae</taxon>
        <taxon>Ponerinae</taxon>
        <taxon>Ponerini</taxon>
        <taxon>Harpegnathos</taxon>
    </lineage>
</organism>
<protein>
    <submittedName>
        <fullName evidence="1">Uncharacterized protein</fullName>
    </submittedName>
</protein>
<dbReference type="InParanoid" id="E2C7T0"/>
<feature type="non-terminal residue" evidence="1">
    <location>
        <position position="1"/>
    </location>
</feature>